<reference evidence="3 4" key="1">
    <citation type="submission" date="2018-06" db="EMBL/GenBank/DDBJ databases">
        <title>Chryseolinea flavus sp. nov., a member of the phylum Bacteroidetes isolated from soil.</title>
        <authorList>
            <person name="Li Y."/>
            <person name="Wang J."/>
        </authorList>
    </citation>
    <scope>NUCLEOTIDE SEQUENCE [LARGE SCALE GENOMIC DNA]</scope>
    <source>
        <strain evidence="3 4">SDU1-6</strain>
    </source>
</reference>
<evidence type="ECO:0000256" key="2">
    <source>
        <dbReference type="SAM" id="SignalP"/>
    </source>
</evidence>
<gene>
    <name evidence="3" type="ORF">DQQ10_15495</name>
</gene>
<keyword evidence="2" id="KW-0732">Signal</keyword>
<keyword evidence="1" id="KW-0812">Transmembrane</keyword>
<keyword evidence="1" id="KW-0472">Membrane</keyword>
<dbReference type="Proteomes" id="UP000251889">
    <property type="component" value="Unassembled WGS sequence"/>
</dbReference>
<dbReference type="EMBL" id="QMFY01000008">
    <property type="protein sequence ID" value="RAV99966.1"/>
    <property type="molecule type" value="Genomic_DNA"/>
</dbReference>
<keyword evidence="1" id="KW-1133">Transmembrane helix</keyword>
<organism evidence="3 4">
    <name type="scientific">Pseudochryseolinea flava</name>
    <dbReference type="NCBI Taxonomy" id="2059302"/>
    <lineage>
        <taxon>Bacteria</taxon>
        <taxon>Pseudomonadati</taxon>
        <taxon>Bacteroidota</taxon>
        <taxon>Cytophagia</taxon>
        <taxon>Cytophagales</taxon>
        <taxon>Fulvivirgaceae</taxon>
        <taxon>Pseudochryseolinea</taxon>
    </lineage>
</organism>
<proteinExistence type="predicted"/>
<keyword evidence="4" id="KW-1185">Reference proteome</keyword>
<sequence length="178" mass="19770">MMRFQKLLTIILIITAVDSLACTCPTRSIDKDADKAYDIVVGRVISATSKTLECSDYVPDVAFEFEVEFSYKEEVSDRITIFGGQGGGSCGGILHENYEYLVVVYKCDGGLYTTMCNDNAFLENASTQIEFLNEHFGKNYKASNFSFLTGTFLLSLVVIAGAGLTTFNYYRKGRTKKN</sequence>
<evidence type="ECO:0000313" key="3">
    <source>
        <dbReference type="EMBL" id="RAV99966.1"/>
    </source>
</evidence>
<evidence type="ECO:0000313" key="4">
    <source>
        <dbReference type="Proteomes" id="UP000251889"/>
    </source>
</evidence>
<evidence type="ECO:0008006" key="5">
    <source>
        <dbReference type="Google" id="ProtNLM"/>
    </source>
</evidence>
<dbReference type="AlphaFoldDB" id="A0A364Y1J0"/>
<protein>
    <recommendedName>
        <fullName evidence="5">CbiN domain protein</fullName>
    </recommendedName>
</protein>
<name>A0A364Y1J0_9BACT</name>
<feature type="signal peptide" evidence="2">
    <location>
        <begin position="1"/>
        <end position="21"/>
    </location>
</feature>
<feature type="chain" id="PRO_5016784713" description="CbiN domain protein" evidence="2">
    <location>
        <begin position="22"/>
        <end position="178"/>
    </location>
</feature>
<accession>A0A364Y1J0</accession>
<comment type="caution">
    <text evidence="3">The sequence shown here is derived from an EMBL/GenBank/DDBJ whole genome shotgun (WGS) entry which is preliminary data.</text>
</comment>
<feature type="transmembrane region" description="Helical" evidence="1">
    <location>
        <begin position="145"/>
        <end position="170"/>
    </location>
</feature>
<dbReference type="Gene3D" id="2.40.50.120">
    <property type="match status" value="1"/>
</dbReference>
<dbReference type="OrthoDB" id="982376at2"/>
<dbReference type="SUPFAM" id="SSF50242">
    <property type="entry name" value="TIMP-like"/>
    <property type="match status" value="1"/>
</dbReference>
<dbReference type="InterPro" id="IPR008993">
    <property type="entry name" value="TIMP-like_OB-fold"/>
</dbReference>
<evidence type="ECO:0000256" key="1">
    <source>
        <dbReference type="SAM" id="Phobius"/>
    </source>
</evidence>
<dbReference type="RefSeq" id="WP_112747804.1">
    <property type="nucleotide sequence ID" value="NZ_QMFY01000008.1"/>
</dbReference>